<dbReference type="AlphaFoldDB" id="A0A6M0CUP3"/>
<comment type="caution">
    <text evidence="1">The sequence shown here is derived from an EMBL/GenBank/DDBJ whole genome shotgun (WGS) entry which is preliminary data.</text>
</comment>
<gene>
    <name evidence="1" type="ORF">G3435_17930</name>
</gene>
<name>A0A6M0CUP3_9PSED</name>
<evidence type="ECO:0000313" key="1">
    <source>
        <dbReference type="EMBL" id="NER61335.1"/>
    </source>
</evidence>
<dbReference type="EMBL" id="JAAHBV010000406">
    <property type="protein sequence ID" value="NER61335.1"/>
    <property type="molecule type" value="Genomic_DNA"/>
</dbReference>
<proteinExistence type="predicted"/>
<evidence type="ECO:0000313" key="2">
    <source>
        <dbReference type="Proteomes" id="UP000480410"/>
    </source>
</evidence>
<organism evidence="1 2">
    <name type="scientific">Pseudomonas brassicae</name>
    <dbReference type="NCBI Taxonomy" id="2708063"/>
    <lineage>
        <taxon>Bacteria</taxon>
        <taxon>Pseudomonadati</taxon>
        <taxon>Pseudomonadota</taxon>
        <taxon>Gammaproteobacteria</taxon>
        <taxon>Pseudomonadales</taxon>
        <taxon>Pseudomonadaceae</taxon>
        <taxon>Pseudomonas</taxon>
    </lineage>
</organism>
<reference evidence="1 2" key="1">
    <citation type="submission" date="2020-02" db="EMBL/GenBank/DDBJ databases">
        <title>Broccoli isolated Pseudomonas sp.</title>
        <authorList>
            <person name="Fujikawa T."/>
            <person name="Sawada H."/>
        </authorList>
    </citation>
    <scope>NUCLEOTIDE SEQUENCE [LARGE SCALE GENOMIC DNA]</scope>
    <source>
        <strain evidence="1 2">MAFF212428</strain>
    </source>
</reference>
<accession>A0A6M0CUP3</accession>
<protein>
    <submittedName>
        <fullName evidence="1">Uncharacterized protein</fullName>
    </submittedName>
</protein>
<dbReference type="Proteomes" id="UP000480410">
    <property type="component" value="Unassembled WGS sequence"/>
</dbReference>
<sequence>MKSPVRVGGVVQVQGDAAGQLKLAAVGAALGRTAVILHMAQAEAALAGHCQCTVVAIGQAVDQRLCRLGVQPGAADYQARGVAAAGIDITQAVAGGTAGVVGQVDGGAVEQQVLVGRAEHAAQAQRQRGDALADLAGVDLGIAEQLHRGAGVDVGGLRDHRSVQRRGGVVGQQQFQGLHLALQFAVAGAGLQLHGAGFAAGGAVAVEQALHHGVGLGLGQRGGEGQGQGAGVVVDQGADLLAILEQVVAGQAPAVAVGEAEVVFLAGSTRTADGQAGAGVVAGTPARRSRLASLRRSGAVKAIWLPLM</sequence>